<dbReference type="PROSITE" id="PS50297">
    <property type="entry name" value="ANK_REP_REGION"/>
    <property type="match status" value="1"/>
</dbReference>
<sequence>MAWDRISTESAEIVASGKDFHTRIQPSAAWHEGIDAYLAQIDFFHQNDCLNVLRENHFRDHYFSATQFTSKIHGAYTAQCIHMLLQALKAETQQTLQPTAVFPDYLQGECSYPDIVIGNGHSTSSCKCSNMDEEDEPRWTDLQLAAKDGDIALQAAYLLLAPLAVVRALLEAGADVNAPVSRHKGFTALQAACIADTKSNSITYTSHPLVELLLTAGANTDAPGSRYLGASALHAAAHMGHADIVQYLLSAGTSVNLVAGPSQQTPLQTALFNDHSHDLSWEECQSVVKWLQGIDSGLDWTPLDNYTSRSNVILVTQPLRPNKSDALAFLDNQQPPPPRFARVSIKMNALDTPVIEGSLRNTIVPHRSGYAAHLPHSSKFHPSTVLQRAAAWVDALERLRAALVYFSQRPRPGQSLVDFCQLVNGESISQGDDLVLWLNLGMHHGLHLGDLPNTLTTTGSRAIRFVPYNYLARDRARGLATGVHLQHAGQGGVDDVWAVTPLGAGQGSVERLDFSAGR</sequence>
<dbReference type="GO" id="GO:0008131">
    <property type="term" value="F:primary methylamine oxidase activity"/>
    <property type="evidence" value="ECO:0007669"/>
    <property type="project" value="InterPro"/>
</dbReference>
<gene>
    <name evidence="13" type="ORF">CMQ_646</name>
</gene>
<dbReference type="InterPro" id="IPR015798">
    <property type="entry name" value="Cu_amine_oxidase_C"/>
</dbReference>
<keyword evidence="8" id="KW-0472">Membrane</keyword>
<keyword evidence="14" id="KW-1185">Reference proteome</keyword>
<dbReference type="GO" id="GO:0043386">
    <property type="term" value="P:mycotoxin biosynthetic process"/>
    <property type="evidence" value="ECO:0007669"/>
    <property type="project" value="InterPro"/>
</dbReference>
<dbReference type="AlphaFoldDB" id="F0XEV6"/>
<feature type="repeat" description="ANK" evidence="11">
    <location>
        <begin position="228"/>
        <end position="260"/>
    </location>
</feature>
<dbReference type="PROSITE" id="PS50088">
    <property type="entry name" value="ANK_REPEAT"/>
    <property type="match status" value="1"/>
</dbReference>
<dbReference type="Gene3D" id="1.25.40.20">
    <property type="entry name" value="Ankyrin repeat-containing domain"/>
    <property type="match status" value="2"/>
</dbReference>
<dbReference type="HOGENOM" id="CLU_525851_0_0_1"/>
<dbReference type="STRING" id="655863.F0XEV6"/>
<evidence type="ECO:0000313" key="14">
    <source>
        <dbReference type="Proteomes" id="UP000007796"/>
    </source>
</evidence>
<accession>F0XEV6</accession>
<dbReference type="Gene3D" id="2.70.98.20">
    <property type="entry name" value="Copper amine oxidase, catalytic domain"/>
    <property type="match status" value="1"/>
</dbReference>
<dbReference type="InParanoid" id="F0XEV6"/>
<feature type="domain" description="Copper amine oxidase catalytic" evidence="12">
    <location>
        <begin position="397"/>
        <end position="476"/>
    </location>
</feature>
<dbReference type="GO" id="GO:0016020">
    <property type="term" value="C:membrane"/>
    <property type="evidence" value="ECO:0007669"/>
    <property type="project" value="UniProtKB-SubCell"/>
</dbReference>
<evidence type="ECO:0000256" key="4">
    <source>
        <dbReference type="ARBA" id="ARBA00022737"/>
    </source>
</evidence>
<reference evidence="13 14" key="1">
    <citation type="journal article" date="2011" name="Proc. Natl. Acad. Sci. U.S.A.">
        <title>Genome and transcriptome analyses of the mountain pine beetle-fungal symbiont Grosmannia clavigera, a lodgepole pine pathogen.</title>
        <authorList>
            <person name="DiGuistini S."/>
            <person name="Wang Y."/>
            <person name="Liao N.Y."/>
            <person name="Taylor G."/>
            <person name="Tanguay P."/>
            <person name="Feau N."/>
            <person name="Henrissat B."/>
            <person name="Chan S.K."/>
            <person name="Hesse-Orce U."/>
            <person name="Alamouti S.M."/>
            <person name="Tsui C.K.M."/>
            <person name="Docking R.T."/>
            <person name="Levasseur A."/>
            <person name="Haridas S."/>
            <person name="Robertson G."/>
            <person name="Birol I."/>
            <person name="Holt R.A."/>
            <person name="Marra M.A."/>
            <person name="Hamelin R.C."/>
            <person name="Hirst M."/>
            <person name="Jones S.J.M."/>
            <person name="Bohlmann J."/>
            <person name="Breuil C."/>
        </authorList>
    </citation>
    <scope>NUCLEOTIDE SEQUENCE [LARGE SCALE GENOMIC DNA]</scope>
    <source>
        <strain evidence="14">kw1407 / UAMH 11150</strain>
    </source>
</reference>
<keyword evidence="6" id="KW-0843">Virulence</keyword>
<proteinExistence type="inferred from homology"/>
<dbReference type="PANTHER" id="PTHR24166">
    <property type="entry name" value="ROLLING PEBBLES, ISOFORM B"/>
    <property type="match status" value="1"/>
</dbReference>
<evidence type="ECO:0000256" key="1">
    <source>
        <dbReference type="ARBA" id="ARBA00001935"/>
    </source>
</evidence>
<dbReference type="InterPro" id="IPR036460">
    <property type="entry name" value="Cu_amine_oxidase_C_sf"/>
</dbReference>
<dbReference type="InterPro" id="IPR036770">
    <property type="entry name" value="Ankyrin_rpt-contain_sf"/>
</dbReference>
<evidence type="ECO:0000256" key="10">
    <source>
        <dbReference type="ARBA" id="ARBA00035112"/>
    </source>
</evidence>
<evidence type="ECO:0000256" key="5">
    <source>
        <dbReference type="ARBA" id="ARBA00022989"/>
    </source>
</evidence>
<keyword evidence="9" id="KW-0325">Glycoprotein</keyword>
<dbReference type="InterPro" id="IPR021765">
    <property type="entry name" value="UstYa-like"/>
</dbReference>
<dbReference type="GeneID" id="25979895"/>
<dbReference type="SMART" id="SM00248">
    <property type="entry name" value="ANK"/>
    <property type="match status" value="3"/>
</dbReference>
<keyword evidence="5" id="KW-1133">Transmembrane helix</keyword>
<evidence type="ECO:0000256" key="9">
    <source>
        <dbReference type="ARBA" id="ARBA00023180"/>
    </source>
</evidence>
<comment type="subcellular location">
    <subcellularLocation>
        <location evidence="2">Membrane</location>
        <topology evidence="2">Single-pass membrane protein</topology>
    </subcellularLocation>
</comment>
<dbReference type="EMBL" id="GL629765">
    <property type="protein sequence ID" value="EFX03718.1"/>
    <property type="molecule type" value="Genomic_DNA"/>
</dbReference>
<dbReference type="GO" id="GO:0005507">
    <property type="term" value="F:copper ion binding"/>
    <property type="evidence" value="ECO:0007669"/>
    <property type="project" value="InterPro"/>
</dbReference>
<dbReference type="Proteomes" id="UP000007796">
    <property type="component" value="Unassembled WGS sequence"/>
</dbReference>
<organism evidence="14">
    <name type="scientific">Grosmannia clavigera (strain kw1407 / UAMH 11150)</name>
    <name type="common">Blue stain fungus</name>
    <name type="synonym">Graphiocladiella clavigera</name>
    <dbReference type="NCBI Taxonomy" id="655863"/>
    <lineage>
        <taxon>Eukaryota</taxon>
        <taxon>Fungi</taxon>
        <taxon>Dikarya</taxon>
        <taxon>Ascomycota</taxon>
        <taxon>Pezizomycotina</taxon>
        <taxon>Sordariomycetes</taxon>
        <taxon>Sordariomycetidae</taxon>
        <taxon>Ophiostomatales</taxon>
        <taxon>Ophiostomataceae</taxon>
        <taxon>Leptographium</taxon>
    </lineage>
</organism>
<dbReference type="RefSeq" id="XP_014173200.1">
    <property type="nucleotide sequence ID" value="XM_014317725.1"/>
</dbReference>
<evidence type="ECO:0000256" key="11">
    <source>
        <dbReference type="PROSITE-ProRule" id="PRU00023"/>
    </source>
</evidence>
<evidence type="ECO:0000256" key="7">
    <source>
        <dbReference type="ARBA" id="ARBA00023043"/>
    </source>
</evidence>
<comment type="cofactor">
    <cofactor evidence="1">
        <name>Cu cation</name>
        <dbReference type="ChEBI" id="CHEBI:23378"/>
    </cofactor>
</comment>
<protein>
    <submittedName>
        <fullName evidence="13">Ankyrin repeat-containing protein</fullName>
    </submittedName>
</protein>
<dbReference type="SUPFAM" id="SSF49998">
    <property type="entry name" value="Amine oxidase catalytic domain"/>
    <property type="match status" value="1"/>
</dbReference>
<evidence type="ECO:0000256" key="6">
    <source>
        <dbReference type="ARBA" id="ARBA00023026"/>
    </source>
</evidence>
<evidence type="ECO:0000256" key="8">
    <source>
        <dbReference type="ARBA" id="ARBA00023136"/>
    </source>
</evidence>
<name>F0XEV6_GROCL</name>
<dbReference type="InterPro" id="IPR002110">
    <property type="entry name" value="Ankyrin_rpt"/>
</dbReference>
<keyword evidence="3" id="KW-0812">Transmembrane</keyword>
<dbReference type="GO" id="GO:0048038">
    <property type="term" value="F:quinone binding"/>
    <property type="evidence" value="ECO:0007669"/>
    <property type="project" value="InterPro"/>
</dbReference>
<dbReference type="OrthoDB" id="539213at2759"/>
<dbReference type="InterPro" id="IPR050889">
    <property type="entry name" value="Dendritic_Spine_Reg/Scaffold"/>
</dbReference>
<dbReference type="GO" id="GO:0009308">
    <property type="term" value="P:amine metabolic process"/>
    <property type="evidence" value="ECO:0007669"/>
    <property type="project" value="InterPro"/>
</dbReference>
<dbReference type="Pfam" id="PF12796">
    <property type="entry name" value="Ank_2"/>
    <property type="match status" value="1"/>
</dbReference>
<dbReference type="SUPFAM" id="SSF48403">
    <property type="entry name" value="Ankyrin repeat"/>
    <property type="match status" value="1"/>
</dbReference>
<evidence type="ECO:0000256" key="2">
    <source>
        <dbReference type="ARBA" id="ARBA00004167"/>
    </source>
</evidence>
<evidence type="ECO:0000313" key="13">
    <source>
        <dbReference type="EMBL" id="EFX03718.1"/>
    </source>
</evidence>
<dbReference type="Pfam" id="PF11807">
    <property type="entry name" value="UstYa"/>
    <property type="match status" value="1"/>
</dbReference>
<comment type="similarity">
    <text evidence="10">Belongs to the ustYa family.</text>
</comment>
<dbReference type="Pfam" id="PF01179">
    <property type="entry name" value="Cu_amine_oxid"/>
    <property type="match status" value="1"/>
</dbReference>
<dbReference type="PANTHER" id="PTHR24166:SF48">
    <property type="entry name" value="PROTEIN VAPYRIN"/>
    <property type="match status" value="1"/>
</dbReference>
<evidence type="ECO:0000256" key="3">
    <source>
        <dbReference type="ARBA" id="ARBA00022692"/>
    </source>
</evidence>
<keyword evidence="4" id="KW-0677">Repeat</keyword>
<keyword evidence="7 11" id="KW-0040">ANK repeat</keyword>
<dbReference type="SUPFAM" id="SSF54416">
    <property type="entry name" value="Amine oxidase N-terminal region"/>
    <property type="match status" value="1"/>
</dbReference>
<evidence type="ECO:0000259" key="12">
    <source>
        <dbReference type="Pfam" id="PF01179"/>
    </source>
</evidence>
<dbReference type="InterPro" id="IPR016182">
    <property type="entry name" value="Cu_amine_oxidase_N-reg"/>
</dbReference>